<accession>A0A517RMZ5</accession>
<proteinExistence type="predicted"/>
<evidence type="ECO:0000256" key="5">
    <source>
        <dbReference type="PIRSR" id="PIRSR605493-1"/>
    </source>
</evidence>
<dbReference type="GO" id="GO:0008948">
    <property type="term" value="F:oxaloacetate decarboxylase activity"/>
    <property type="evidence" value="ECO:0007669"/>
    <property type="project" value="TreeGrafter"/>
</dbReference>
<dbReference type="PANTHER" id="PTHR33254">
    <property type="entry name" value="4-HYDROXY-4-METHYL-2-OXOGLUTARATE ALDOLASE 3-RELATED"/>
    <property type="match status" value="1"/>
</dbReference>
<keyword evidence="5" id="KW-0460">Magnesium</keyword>
<dbReference type="PANTHER" id="PTHR33254:SF4">
    <property type="entry name" value="4-HYDROXY-4-METHYL-2-OXOGLUTARATE ALDOLASE 3-RELATED"/>
    <property type="match status" value="1"/>
</dbReference>
<evidence type="ECO:0000313" key="6">
    <source>
        <dbReference type="EMBL" id="QDT45250.1"/>
    </source>
</evidence>
<feature type="binding site" evidence="5">
    <location>
        <position position="131"/>
    </location>
    <ligand>
        <name>Mg(2+)</name>
        <dbReference type="ChEBI" id="CHEBI:18420"/>
    </ligand>
</feature>
<organism evidence="6 7">
    <name type="scientific">Gimesia alba</name>
    <dbReference type="NCBI Taxonomy" id="2527973"/>
    <lineage>
        <taxon>Bacteria</taxon>
        <taxon>Pseudomonadati</taxon>
        <taxon>Planctomycetota</taxon>
        <taxon>Planctomycetia</taxon>
        <taxon>Planctomycetales</taxon>
        <taxon>Planctomycetaceae</taxon>
        <taxon>Gimesia</taxon>
    </lineage>
</organism>
<gene>
    <name evidence="6" type="primary">proA_4</name>
    <name evidence="6" type="ORF">Pan241w_53700</name>
</gene>
<dbReference type="CDD" id="cd16841">
    <property type="entry name" value="RraA_family"/>
    <property type="match status" value="1"/>
</dbReference>
<reference evidence="6 7" key="1">
    <citation type="submission" date="2019-02" db="EMBL/GenBank/DDBJ databases">
        <title>Deep-cultivation of Planctomycetes and their phenomic and genomic characterization uncovers novel biology.</title>
        <authorList>
            <person name="Wiegand S."/>
            <person name="Jogler M."/>
            <person name="Boedeker C."/>
            <person name="Pinto D."/>
            <person name="Vollmers J."/>
            <person name="Rivas-Marin E."/>
            <person name="Kohn T."/>
            <person name="Peeters S.H."/>
            <person name="Heuer A."/>
            <person name="Rast P."/>
            <person name="Oberbeckmann S."/>
            <person name="Bunk B."/>
            <person name="Jeske O."/>
            <person name="Meyerdierks A."/>
            <person name="Storesund J.E."/>
            <person name="Kallscheuer N."/>
            <person name="Luecker S."/>
            <person name="Lage O.M."/>
            <person name="Pohl T."/>
            <person name="Merkel B.J."/>
            <person name="Hornburger P."/>
            <person name="Mueller R.-W."/>
            <person name="Bruemmer F."/>
            <person name="Labrenz M."/>
            <person name="Spormann A.M."/>
            <person name="Op den Camp H."/>
            <person name="Overmann J."/>
            <person name="Amann R."/>
            <person name="Jetten M.S.M."/>
            <person name="Mascher T."/>
            <person name="Medema M.H."/>
            <person name="Devos D.P."/>
            <person name="Kaster A.-K."/>
            <person name="Ovreas L."/>
            <person name="Rohde M."/>
            <person name="Galperin M.Y."/>
            <person name="Jogler C."/>
        </authorList>
    </citation>
    <scope>NUCLEOTIDE SEQUENCE [LARGE SCALE GENOMIC DNA]</scope>
    <source>
        <strain evidence="6 7">Pan241w</strain>
    </source>
</reference>
<feature type="binding site" evidence="5">
    <location>
        <position position="130"/>
    </location>
    <ligand>
        <name>substrate</name>
    </ligand>
</feature>
<dbReference type="SUPFAM" id="SSF89562">
    <property type="entry name" value="RraA-like"/>
    <property type="match status" value="1"/>
</dbReference>
<dbReference type="InterPro" id="IPR036704">
    <property type="entry name" value="RraA/RraA-like_sf"/>
</dbReference>
<dbReference type="RefSeq" id="WP_145221533.1">
    <property type="nucleotide sequence ID" value="NZ_CP036269.1"/>
</dbReference>
<evidence type="ECO:0000256" key="2">
    <source>
        <dbReference type="ARBA" id="ARBA00016549"/>
    </source>
</evidence>
<dbReference type="Gene3D" id="3.50.30.40">
    <property type="entry name" value="Ribonuclease E inhibitor RraA/RraA-like"/>
    <property type="match status" value="1"/>
</dbReference>
<dbReference type="AlphaFoldDB" id="A0A517RMZ5"/>
<dbReference type="OrthoDB" id="9784786at2"/>
<evidence type="ECO:0000256" key="4">
    <source>
        <dbReference type="ARBA" id="ARBA00030169"/>
    </source>
</evidence>
<dbReference type="KEGG" id="gaz:Pan241w_53700"/>
<evidence type="ECO:0000256" key="3">
    <source>
        <dbReference type="ARBA" id="ARBA00029596"/>
    </source>
</evidence>
<comment type="cofactor">
    <cofactor evidence="5">
        <name>Mg(2+)</name>
        <dbReference type="ChEBI" id="CHEBI:18420"/>
    </cofactor>
</comment>
<dbReference type="GO" id="GO:0046872">
    <property type="term" value="F:metal ion binding"/>
    <property type="evidence" value="ECO:0007669"/>
    <property type="project" value="UniProtKB-KW"/>
</dbReference>
<feature type="binding site" evidence="5">
    <location>
        <begin position="108"/>
        <end position="111"/>
    </location>
    <ligand>
        <name>substrate</name>
    </ligand>
</feature>
<sequence length="243" mass="25858">MSTEGLSNAALEELAKYDTPTVCNVIELWNIRPRNTGYMNDSIKACFPKMPPMVGYALTSTFRSMAPPRSGDVYSGLDAQVAAFESLPGAPVVVYQDIDEPTASATFGEVMCSTYKAYGAKGIVTSGAGRDLDQVEALDFPAFTNGTNCAHGYCHTLQVNVPVTVGGIPIYPGDLLHGDLNGVTTIPTEIASEVADACKDLMKAEDIVLDYLKSGNLTPEGLGEARKELAAEIGKLGRRLRGE</sequence>
<protein>
    <recommendedName>
        <fullName evidence="2">Putative 4-hydroxy-4-methyl-2-oxoglutarate aldolase</fullName>
    </recommendedName>
    <alternativeName>
        <fullName evidence="3">Regulator of ribonuclease activity homolog</fullName>
    </alternativeName>
    <alternativeName>
        <fullName evidence="4">RraA-like protein</fullName>
    </alternativeName>
</protein>
<keyword evidence="5" id="KW-0479">Metal-binding</keyword>
<keyword evidence="7" id="KW-1185">Reference proteome</keyword>
<evidence type="ECO:0000256" key="1">
    <source>
        <dbReference type="ARBA" id="ARBA00001968"/>
    </source>
</evidence>
<comment type="cofactor">
    <cofactor evidence="1">
        <name>a divalent metal cation</name>
        <dbReference type="ChEBI" id="CHEBI:60240"/>
    </cofactor>
</comment>
<dbReference type="Proteomes" id="UP000317171">
    <property type="component" value="Chromosome"/>
</dbReference>
<dbReference type="EMBL" id="CP036269">
    <property type="protein sequence ID" value="QDT45250.1"/>
    <property type="molecule type" value="Genomic_DNA"/>
</dbReference>
<dbReference type="Pfam" id="PF03737">
    <property type="entry name" value="RraA-like"/>
    <property type="match status" value="1"/>
</dbReference>
<evidence type="ECO:0000313" key="7">
    <source>
        <dbReference type="Proteomes" id="UP000317171"/>
    </source>
</evidence>
<dbReference type="GO" id="GO:0047443">
    <property type="term" value="F:4-hydroxy-4-methyl-2-oxoglutarate aldolase activity"/>
    <property type="evidence" value="ECO:0007669"/>
    <property type="project" value="TreeGrafter"/>
</dbReference>
<dbReference type="InterPro" id="IPR005493">
    <property type="entry name" value="RraA/RraA-like"/>
</dbReference>
<name>A0A517RMZ5_9PLAN</name>